<protein>
    <submittedName>
        <fullName evidence="1">Uncharacterized protein</fullName>
    </submittedName>
</protein>
<name>A0A835UUM9_VANPL</name>
<gene>
    <name evidence="1" type="ORF">HPP92_014294</name>
</gene>
<accession>A0A835UUM9</accession>
<proteinExistence type="predicted"/>
<dbReference type="Proteomes" id="UP000639772">
    <property type="component" value="Chromosome 7"/>
</dbReference>
<reference evidence="1 2" key="1">
    <citation type="journal article" date="2020" name="Nat. Food">
        <title>A phased Vanilla planifolia genome enables genetic improvement of flavour and production.</title>
        <authorList>
            <person name="Hasing T."/>
            <person name="Tang H."/>
            <person name="Brym M."/>
            <person name="Khazi F."/>
            <person name="Huang T."/>
            <person name="Chambers A.H."/>
        </authorList>
    </citation>
    <scope>NUCLEOTIDE SEQUENCE [LARGE SCALE GENOMIC DNA]</scope>
    <source>
        <tissue evidence="1">Leaf</tissue>
    </source>
</reference>
<evidence type="ECO:0000313" key="1">
    <source>
        <dbReference type="EMBL" id="KAG0474608.1"/>
    </source>
</evidence>
<comment type="caution">
    <text evidence="1">The sequence shown here is derived from an EMBL/GenBank/DDBJ whole genome shotgun (WGS) entry which is preliminary data.</text>
</comment>
<evidence type="ECO:0000313" key="2">
    <source>
        <dbReference type="Proteomes" id="UP000639772"/>
    </source>
</evidence>
<organism evidence="1 2">
    <name type="scientific">Vanilla planifolia</name>
    <name type="common">Vanilla</name>
    <dbReference type="NCBI Taxonomy" id="51239"/>
    <lineage>
        <taxon>Eukaryota</taxon>
        <taxon>Viridiplantae</taxon>
        <taxon>Streptophyta</taxon>
        <taxon>Embryophyta</taxon>
        <taxon>Tracheophyta</taxon>
        <taxon>Spermatophyta</taxon>
        <taxon>Magnoliopsida</taxon>
        <taxon>Liliopsida</taxon>
        <taxon>Asparagales</taxon>
        <taxon>Orchidaceae</taxon>
        <taxon>Vanilloideae</taxon>
        <taxon>Vanilleae</taxon>
        <taxon>Vanilla</taxon>
    </lineage>
</organism>
<sequence>MIRVAMAGSMQHVNSLPKVLMMYGLLRGYLKKGVLGRSCRIISFNDDGDGRDIFATLKSGPGKVSLLYQDSPSALSRACIKRAKPKLSVANF</sequence>
<dbReference type="EMBL" id="JADCNM010000007">
    <property type="protein sequence ID" value="KAG0474608.1"/>
    <property type="molecule type" value="Genomic_DNA"/>
</dbReference>
<dbReference type="AlphaFoldDB" id="A0A835UUM9"/>